<organism evidence="2 3">
    <name type="scientific">Portunus trituberculatus</name>
    <name type="common">Swimming crab</name>
    <name type="synonym">Neptunus trituberculatus</name>
    <dbReference type="NCBI Taxonomy" id="210409"/>
    <lineage>
        <taxon>Eukaryota</taxon>
        <taxon>Metazoa</taxon>
        <taxon>Ecdysozoa</taxon>
        <taxon>Arthropoda</taxon>
        <taxon>Crustacea</taxon>
        <taxon>Multicrustacea</taxon>
        <taxon>Malacostraca</taxon>
        <taxon>Eumalacostraca</taxon>
        <taxon>Eucarida</taxon>
        <taxon>Decapoda</taxon>
        <taxon>Pleocyemata</taxon>
        <taxon>Brachyura</taxon>
        <taxon>Eubrachyura</taxon>
        <taxon>Portunoidea</taxon>
        <taxon>Portunidae</taxon>
        <taxon>Portuninae</taxon>
        <taxon>Portunus</taxon>
    </lineage>
</organism>
<dbReference type="EMBL" id="VSRR010024673">
    <property type="protein sequence ID" value="MPC66379.1"/>
    <property type="molecule type" value="Genomic_DNA"/>
</dbReference>
<comment type="caution">
    <text evidence="2">The sequence shown here is derived from an EMBL/GenBank/DDBJ whole genome shotgun (WGS) entry which is preliminary data.</text>
</comment>
<evidence type="ECO:0000313" key="2">
    <source>
        <dbReference type="EMBL" id="MPC66379.1"/>
    </source>
</evidence>
<keyword evidence="3" id="KW-1185">Reference proteome</keyword>
<evidence type="ECO:0000313" key="3">
    <source>
        <dbReference type="Proteomes" id="UP000324222"/>
    </source>
</evidence>
<feature type="compositionally biased region" description="Pro residues" evidence="1">
    <location>
        <begin position="43"/>
        <end position="52"/>
    </location>
</feature>
<feature type="region of interest" description="Disordered" evidence="1">
    <location>
        <begin position="1"/>
        <end position="52"/>
    </location>
</feature>
<dbReference type="Proteomes" id="UP000324222">
    <property type="component" value="Unassembled WGS sequence"/>
</dbReference>
<protein>
    <submittedName>
        <fullName evidence="2">Uncharacterized protein</fullName>
    </submittedName>
</protein>
<evidence type="ECO:0000256" key="1">
    <source>
        <dbReference type="SAM" id="MobiDB-lite"/>
    </source>
</evidence>
<dbReference type="AlphaFoldDB" id="A0A5B7H9A3"/>
<name>A0A5B7H9A3_PORTR</name>
<proteinExistence type="predicted"/>
<reference evidence="2 3" key="1">
    <citation type="submission" date="2019-05" db="EMBL/GenBank/DDBJ databases">
        <title>Another draft genome of Portunus trituberculatus and its Hox gene families provides insights of decapod evolution.</title>
        <authorList>
            <person name="Jeong J.-H."/>
            <person name="Song I."/>
            <person name="Kim S."/>
            <person name="Choi T."/>
            <person name="Kim D."/>
            <person name="Ryu S."/>
            <person name="Kim W."/>
        </authorList>
    </citation>
    <scope>NUCLEOTIDE SEQUENCE [LARGE SCALE GENOMIC DNA]</scope>
    <source>
        <tissue evidence="2">Muscle</tissue>
    </source>
</reference>
<feature type="compositionally biased region" description="Polar residues" evidence="1">
    <location>
        <begin position="22"/>
        <end position="31"/>
    </location>
</feature>
<gene>
    <name evidence="2" type="ORF">E2C01_060526</name>
</gene>
<accession>A0A5B7H9A3</accession>
<sequence>MCKKGRAGSSSVLPTRPDHTESAQAVCQTPRSPGETWEVPAASPTPTPPAPP</sequence>